<feature type="region of interest" description="Disordered" evidence="1">
    <location>
        <begin position="77"/>
        <end position="423"/>
    </location>
</feature>
<accession>A0A4Z0A1C0</accession>
<proteinExistence type="predicted"/>
<feature type="compositionally biased region" description="Polar residues" evidence="1">
    <location>
        <begin position="223"/>
        <end position="246"/>
    </location>
</feature>
<sequence>MADVDSKQANAWLHDDNRVLLATLATLTLATSSVLLWRGKRRAAIELPDTDPDPGTGRSSFVQSTLAALHLSGLASNVSRERDGESDQAPAAANTALQEGGNARPAKDPKNSRSKERRRRGKDPLKDLSSKKFKDILRAQTKRSTTASSEDSPSLSPMDNKPDLLGAAASLSSGSAGEEDRRHSSARTAVEDATTPKASPSSRQMDSADRPSRSHSQEDDSPAASTSRAPSITPNGPSSSRPTSLPSHRRPLTPPPGSVNGPTTSSSPSSEASQASSLLQSSRSSQTQDWSSSSSYADISIPSSNTVTANTSPTSTSRAARGKSSSGGSWDWDGQSTFYRDPPPRFAKFNNANNNTSRNPTSASASAASPLPLLNSPLPTPAPLSPSPSPGPSRPRRTPTPRVGRGQNETPPPSTPGIALSSHTQIASLKGALEAAKMREEKNRLEAERLAKEVEMAKWRWSKDAGNWRRREMEMNNYIQYLVHNLHMYASASAQAQQPPGSHQPPQPPSHPATPAPGSAPLPLSTPPFPPPLPFSPLSPSGTPFPFSPAGPSFPPYSYPPQHPMQHQTLATFFPGPTSSGSRSPDRGRRRQRKRAEGEEGEVAKDAGEEDDSDEEGFHLSNEVAGAILKRPDSLRVKTRRRGEGSILVGAGTDAEGSNSADAGTSREMEGSGDEVDAFVFPSISDLGNPYIYKEKETEGDLEAGTGDVKIEGADAVVSTDEDAAHAPLPEPHGQPAVLDAEGG</sequence>
<feature type="compositionally biased region" description="Polar residues" evidence="1">
    <location>
        <begin position="196"/>
        <end position="205"/>
    </location>
</feature>
<keyword evidence="2" id="KW-1133">Transmembrane helix</keyword>
<evidence type="ECO:0000256" key="2">
    <source>
        <dbReference type="SAM" id="Phobius"/>
    </source>
</evidence>
<comment type="caution">
    <text evidence="3">The sequence shown here is derived from an EMBL/GenBank/DDBJ whole genome shotgun (WGS) entry which is preliminary data.</text>
</comment>
<feature type="compositionally biased region" description="Basic and acidic residues" evidence="1">
    <location>
        <begin position="595"/>
        <end position="607"/>
    </location>
</feature>
<keyword evidence="2" id="KW-0472">Membrane</keyword>
<dbReference type="STRING" id="135208.A0A4Z0A1C0"/>
<keyword evidence="4" id="KW-1185">Reference proteome</keyword>
<feature type="compositionally biased region" description="Pro residues" evidence="1">
    <location>
        <begin position="502"/>
        <end position="537"/>
    </location>
</feature>
<protein>
    <submittedName>
        <fullName evidence="3">Uncharacterized protein</fullName>
    </submittedName>
</protein>
<feature type="compositionally biased region" description="Low complexity" evidence="1">
    <location>
        <begin position="164"/>
        <end position="176"/>
    </location>
</feature>
<feature type="transmembrane region" description="Helical" evidence="2">
    <location>
        <begin position="20"/>
        <end position="37"/>
    </location>
</feature>
<feature type="compositionally biased region" description="Pro residues" evidence="1">
    <location>
        <begin position="546"/>
        <end position="563"/>
    </location>
</feature>
<evidence type="ECO:0000313" key="3">
    <source>
        <dbReference type="EMBL" id="TFY80862.1"/>
    </source>
</evidence>
<feature type="compositionally biased region" description="Low complexity" evidence="1">
    <location>
        <begin position="314"/>
        <end position="334"/>
    </location>
</feature>
<feature type="region of interest" description="Disordered" evidence="1">
    <location>
        <begin position="492"/>
        <end position="676"/>
    </location>
</feature>
<dbReference type="EMBL" id="SFCI01000278">
    <property type="protein sequence ID" value="TFY80862.1"/>
    <property type="molecule type" value="Genomic_DNA"/>
</dbReference>
<evidence type="ECO:0000313" key="4">
    <source>
        <dbReference type="Proteomes" id="UP000298061"/>
    </source>
</evidence>
<evidence type="ECO:0000256" key="1">
    <source>
        <dbReference type="SAM" id="MobiDB-lite"/>
    </source>
</evidence>
<reference evidence="3 4" key="1">
    <citation type="submission" date="2019-02" db="EMBL/GenBank/DDBJ databases">
        <title>Genome sequencing of the rare red list fungi Hericium alpestre (H. flagellum).</title>
        <authorList>
            <person name="Buettner E."/>
            <person name="Kellner H."/>
        </authorList>
    </citation>
    <scope>NUCLEOTIDE SEQUENCE [LARGE SCALE GENOMIC DNA]</scope>
    <source>
        <strain evidence="3 4">DSM 108284</strain>
    </source>
</reference>
<feature type="compositionally biased region" description="Pro residues" evidence="1">
    <location>
        <begin position="378"/>
        <end position="393"/>
    </location>
</feature>
<feature type="compositionally biased region" description="Basic and acidic residues" evidence="1">
    <location>
        <begin position="105"/>
        <end position="114"/>
    </location>
</feature>
<feature type="compositionally biased region" description="Polar residues" evidence="1">
    <location>
        <begin position="142"/>
        <end position="157"/>
    </location>
</feature>
<feature type="compositionally biased region" description="Basic and acidic residues" evidence="1">
    <location>
        <begin position="122"/>
        <end position="137"/>
    </location>
</feature>
<name>A0A4Z0A1C0_9AGAM</name>
<gene>
    <name evidence="3" type="ORF">EWM64_g3150</name>
</gene>
<dbReference type="OrthoDB" id="3071207at2759"/>
<feature type="compositionally biased region" description="Basic and acidic residues" evidence="1">
    <location>
        <begin position="206"/>
        <end position="218"/>
    </location>
</feature>
<keyword evidence="2" id="KW-0812">Transmembrane</keyword>
<dbReference type="Proteomes" id="UP000298061">
    <property type="component" value="Unassembled WGS sequence"/>
</dbReference>
<organism evidence="3 4">
    <name type="scientific">Hericium alpestre</name>
    <dbReference type="NCBI Taxonomy" id="135208"/>
    <lineage>
        <taxon>Eukaryota</taxon>
        <taxon>Fungi</taxon>
        <taxon>Dikarya</taxon>
        <taxon>Basidiomycota</taxon>
        <taxon>Agaricomycotina</taxon>
        <taxon>Agaricomycetes</taxon>
        <taxon>Russulales</taxon>
        <taxon>Hericiaceae</taxon>
        <taxon>Hericium</taxon>
    </lineage>
</organism>
<feature type="compositionally biased region" description="Low complexity" evidence="1">
    <location>
        <begin position="492"/>
        <end position="501"/>
    </location>
</feature>
<dbReference type="AlphaFoldDB" id="A0A4Z0A1C0"/>
<feature type="compositionally biased region" description="Low complexity" evidence="1">
    <location>
        <begin position="353"/>
        <end position="377"/>
    </location>
</feature>
<feature type="region of interest" description="Disordered" evidence="1">
    <location>
        <begin position="722"/>
        <end position="744"/>
    </location>
</feature>
<feature type="compositionally biased region" description="Low complexity" evidence="1">
    <location>
        <begin position="258"/>
        <end position="304"/>
    </location>
</feature>